<dbReference type="Gene3D" id="1.10.150.80">
    <property type="entry name" value="HRDC domain"/>
    <property type="match status" value="1"/>
</dbReference>
<dbReference type="RefSeq" id="WP_378097734.1">
    <property type="nucleotide sequence ID" value="NZ_JBHSEP010000010.1"/>
</dbReference>
<dbReference type="PROSITE" id="PS50967">
    <property type="entry name" value="HRDC"/>
    <property type="match status" value="1"/>
</dbReference>
<evidence type="ECO:0000259" key="1">
    <source>
        <dbReference type="PROSITE" id="PS50967"/>
    </source>
</evidence>
<dbReference type="SUPFAM" id="SSF47819">
    <property type="entry name" value="HRDC-like"/>
    <property type="match status" value="1"/>
</dbReference>
<accession>A0ABV9FCD0</accession>
<dbReference type="SMART" id="SM00341">
    <property type="entry name" value="HRDC"/>
    <property type="match status" value="1"/>
</dbReference>
<comment type="caution">
    <text evidence="2">The sequence shown here is derived from an EMBL/GenBank/DDBJ whole genome shotgun (WGS) entry which is preliminary data.</text>
</comment>
<sequence>MQVVFLNQFERVTGHADERAQVFIGELQGVWSVGWRALQGSSETEVQDLWYEGMSWEELLAAFRHGVAVKLKEGFRPLLDGMLEEVPFWERRQALPQLLQCYADSREAEEAVSTLRAWRRAKAIEEKKSAYLIATNREVQLLAVYLPHTLAELGQIPGFGKVKTEKYGAEIVSLLQGMERKHSYPLHEWVPQAVSADQLSAWMFRLQEEKYGKKLAIVKEKRTLLEGIRDGRTLAQLESDLKCARRMLVERIERLDEEGYDVLPLVERELGELPEEEAARIEEAIGELGDRYLKPLLRKVYGEASSADEAEAKYEKLRMVRIRRRRAAAQAI</sequence>
<name>A0ABV9FCD0_9BACL</name>
<dbReference type="Pfam" id="PF00570">
    <property type="entry name" value="HRDC"/>
    <property type="match status" value="1"/>
</dbReference>
<dbReference type="InterPro" id="IPR044876">
    <property type="entry name" value="HRDC_dom_sf"/>
</dbReference>
<keyword evidence="3" id="KW-1185">Reference proteome</keyword>
<dbReference type="PROSITE" id="PS50890">
    <property type="entry name" value="PUA"/>
    <property type="match status" value="1"/>
</dbReference>
<proteinExistence type="predicted"/>
<gene>
    <name evidence="2" type="ORF">ACFO3S_15280</name>
</gene>
<evidence type="ECO:0000313" key="3">
    <source>
        <dbReference type="Proteomes" id="UP001596028"/>
    </source>
</evidence>
<feature type="domain" description="HRDC" evidence="1">
    <location>
        <begin position="105"/>
        <end position="185"/>
    </location>
</feature>
<protein>
    <submittedName>
        <fullName evidence="2">HRDC domain-containing protein</fullName>
    </submittedName>
</protein>
<dbReference type="Proteomes" id="UP001596028">
    <property type="component" value="Unassembled WGS sequence"/>
</dbReference>
<dbReference type="EMBL" id="JBHSEP010000010">
    <property type="protein sequence ID" value="MFC4599613.1"/>
    <property type="molecule type" value="Genomic_DNA"/>
</dbReference>
<organism evidence="2 3">
    <name type="scientific">Cohnella hongkongensis</name>
    <dbReference type="NCBI Taxonomy" id="178337"/>
    <lineage>
        <taxon>Bacteria</taxon>
        <taxon>Bacillati</taxon>
        <taxon>Bacillota</taxon>
        <taxon>Bacilli</taxon>
        <taxon>Bacillales</taxon>
        <taxon>Paenibacillaceae</taxon>
        <taxon>Cohnella</taxon>
    </lineage>
</organism>
<evidence type="ECO:0000313" key="2">
    <source>
        <dbReference type="EMBL" id="MFC4599613.1"/>
    </source>
</evidence>
<dbReference type="InterPro" id="IPR010997">
    <property type="entry name" value="HRDC-like_sf"/>
</dbReference>
<reference evidence="3" key="1">
    <citation type="journal article" date="2019" name="Int. J. Syst. Evol. Microbiol.">
        <title>The Global Catalogue of Microorganisms (GCM) 10K type strain sequencing project: providing services to taxonomists for standard genome sequencing and annotation.</title>
        <authorList>
            <consortium name="The Broad Institute Genomics Platform"/>
            <consortium name="The Broad Institute Genome Sequencing Center for Infectious Disease"/>
            <person name="Wu L."/>
            <person name="Ma J."/>
        </authorList>
    </citation>
    <scope>NUCLEOTIDE SEQUENCE [LARGE SCALE GENOMIC DNA]</scope>
    <source>
        <strain evidence="3">CCUG 49571</strain>
    </source>
</reference>
<dbReference type="InterPro" id="IPR002121">
    <property type="entry name" value="HRDC_dom"/>
</dbReference>